<dbReference type="EMBL" id="BJZT01000005">
    <property type="protein sequence ID" value="GEO98183.1"/>
    <property type="molecule type" value="Genomic_DNA"/>
</dbReference>
<dbReference type="GO" id="GO:0032259">
    <property type="term" value="P:methylation"/>
    <property type="evidence" value="ECO:0007669"/>
    <property type="project" value="UniProtKB-KW"/>
</dbReference>
<dbReference type="InterPro" id="IPR052514">
    <property type="entry name" value="SAM-dependent_MTase"/>
</dbReference>
<feature type="domain" description="Methyltransferase FkbM" evidence="1">
    <location>
        <begin position="151"/>
        <end position="310"/>
    </location>
</feature>
<comment type="caution">
    <text evidence="2">The sequence shown here is derived from an EMBL/GenBank/DDBJ whole genome shotgun (WGS) entry which is preliminary data.</text>
</comment>
<sequence length="324" mass="35388">MVTPSESKVCTVFVLALRSLGATAGKNQSARGALHPTCRGSIRLASPLGMKDTQPYGTYAPTGLVARIAAHTQTLPEGSWRGRRTAMLLRRIAISMLRGKPLDVERYGARMRLHPYDNNCEKKVLFTPQFFDSEERAILKARMPENGVFLDIGANIGAYALFVGAFAGPQAKILAVEPQPAVFDKLIYNIGQNPYGTIKAVACAVADKAGELTLFIDMRNQGESSVKIVGTNQGAEIKVPAVTLLGLCHSEGISKIDAVKLDVEGAEDLILEPFLREAPKSLLPKLLIVENGTEQWHIDLPALLEGYGYRRLAKTRLNLMFERD</sequence>
<dbReference type="Pfam" id="PF05050">
    <property type="entry name" value="Methyltransf_21"/>
    <property type="match status" value="1"/>
</dbReference>
<accession>A0A512IKD7</accession>
<evidence type="ECO:0000313" key="2">
    <source>
        <dbReference type="EMBL" id="GEO98183.1"/>
    </source>
</evidence>
<protein>
    <submittedName>
        <fullName evidence="2">Methyltransferase</fullName>
    </submittedName>
</protein>
<dbReference type="GO" id="GO:0008168">
    <property type="term" value="F:methyltransferase activity"/>
    <property type="evidence" value="ECO:0007669"/>
    <property type="project" value="UniProtKB-KW"/>
</dbReference>
<gene>
    <name evidence="2" type="ORF">MHA02_05710</name>
</gene>
<evidence type="ECO:0000313" key="3">
    <source>
        <dbReference type="Proteomes" id="UP000321258"/>
    </source>
</evidence>
<proteinExistence type="predicted"/>
<name>A0A512IKD7_9HYPH</name>
<dbReference type="NCBIfam" id="TIGR01444">
    <property type="entry name" value="fkbM_fam"/>
    <property type="match status" value="1"/>
</dbReference>
<dbReference type="PANTHER" id="PTHR34203:SF15">
    <property type="entry name" value="SLL1173 PROTEIN"/>
    <property type="match status" value="1"/>
</dbReference>
<dbReference type="PANTHER" id="PTHR34203">
    <property type="entry name" value="METHYLTRANSFERASE, FKBM FAMILY PROTEIN"/>
    <property type="match status" value="1"/>
</dbReference>
<organism evidence="2 3">
    <name type="scientific">Methylobacterium haplocladii</name>
    <dbReference type="NCBI Taxonomy" id="1176176"/>
    <lineage>
        <taxon>Bacteria</taxon>
        <taxon>Pseudomonadati</taxon>
        <taxon>Pseudomonadota</taxon>
        <taxon>Alphaproteobacteria</taxon>
        <taxon>Hyphomicrobiales</taxon>
        <taxon>Methylobacteriaceae</taxon>
        <taxon>Methylobacterium</taxon>
    </lineage>
</organism>
<keyword evidence="3" id="KW-1185">Reference proteome</keyword>
<dbReference type="InterPro" id="IPR029063">
    <property type="entry name" value="SAM-dependent_MTases_sf"/>
</dbReference>
<keyword evidence="2" id="KW-0489">Methyltransferase</keyword>
<keyword evidence="2" id="KW-0808">Transferase</keyword>
<dbReference type="SUPFAM" id="SSF53335">
    <property type="entry name" value="S-adenosyl-L-methionine-dependent methyltransferases"/>
    <property type="match status" value="1"/>
</dbReference>
<dbReference type="InterPro" id="IPR006342">
    <property type="entry name" value="FkbM_mtfrase"/>
</dbReference>
<dbReference type="Proteomes" id="UP000321258">
    <property type="component" value="Unassembled WGS sequence"/>
</dbReference>
<dbReference type="Gene3D" id="3.40.50.150">
    <property type="entry name" value="Vaccinia Virus protein VP39"/>
    <property type="match status" value="1"/>
</dbReference>
<reference evidence="2 3" key="1">
    <citation type="submission" date="2019-07" db="EMBL/GenBank/DDBJ databases">
        <title>Whole genome shotgun sequence of Methylobacterium haplocladii NBRC 107714.</title>
        <authorList>
            <person name="Hosoyama A."/>
            <person name="Uohara A."/>
            <person name="Ohji S."/>
            <person name="Ichikawa N."/>
        </authorList>
    </citation>
    <scope>NUCLEOTIDE SEQUENCE [LARGE SCALE GENOMIC DNA]</scope>
    <source>
        <strain evidence="2 3">NBRC 107714</strain>
    </source>
</reference>
<dbReference type="AlphaFoldDB" id="A0A512IKD7"/>
<evidence type="ECO:0000259" key="1">
    <source>
        <dbReference type="Pfam" id="PF05050"/>
    </source>
</evidence>